<reference evidence="2 3" key="1">
    <citation type="submission" date="2016-05" db="EMBL/GenBank/DDBJ databases">
        <title>Compelete Genome Sequence of Bacteriochlorophyll-Synthesizing Bacterium Porphyrobacter neustonensis DSM 9434.</title>
        <authorList>
            <person name="Shi X.-L."/>
            <person name="Wu Y.-H."/>
            <person name="Cheng H."/>
            <person name="Xu L."/>
            <person name="Zhang X.-Q."/>
            <person name="Wang C.-S."/>
            <person name="Xu X.-W."/>
        </authorList>
    </citation>
    <scope>NUCLEOTIDE SEQUENCE [LARGE SCALE GENOMIC DNA]</scope>
    <source>
        <strain evidence="2 3">DSM 9434</strain>
    </source>
</reference>
<feature type="chain" id="PRO_5008251631" description="DUF481 domain-containing protein" evidence="1">
    <location>
        <begin position="28"/>
        <end position="304"/>
    </location>
</feature>
<accession>A0A192D1Y3</accession>
<organism evidence="2 3">
    <name type="scientific">Erythrobacter neustonensis</name>
    <dbReference type="NCBI Taxonomy" id="1112"/>
    <lineage>
        <taxon>Bacteria</taxon>
        <taxon>Pseudomonadati</taxon>
        <taxon>Pseudomonadota</taxon>
        <taxon>Alphaproteobacteria</taxon>
        <taxon>Sphingomonadales</taxon>
        <taxon>Erythrobacteraceae</taxon>
        <taxon>Erythrobacter/Porphyrobacter group</taxon>
        <taxon>Erythrobacter</taxon>
    </lineage>
</organism>
<sequence length="304" mass="34680">MARYVRAQCAALWLAAVCALVAGPVCAQDGWTLEPAARIEFQAVSAQSTTRDEDLVVEGEALSVRGQASLGLESKRTRVRVEADRIEVFRLGKGRADVSRDRLTAAIEHDLTRSFELQAQLRRYDDLVTVEAADTDAWEYSARATFEPTRANRFRLQGTWRERQYDSVAAPPTTGEGERIDAQYRRRFGAYHYLAFDLRSEAIRSDDPRRGYERESAGVAYTRPVAKDLRLRPAVEVIRTRFDGRIADNGALRRDRQTVPELELQWWPGPWRIEAEAKYIFFSSNEAAREREGYRLTLSVGRVF</sequence>
<dbReference type="Proteomes" id="UP000078263">
    <property type="component" value="Chromosome"/>
</dbReference>
<keyword evidence="3" id="KW-1185">Reference proteome</keyword>
<feature type="signal peptide" evidence="1">
    <location>
        <begin position="1"/>
        <end position="27"/>
    </location>
</feature>
<dbReference type="AlphaFoldDB" id="A0A192D1Y3"/>
<proteinExistence type="predicted"/>
<gene>
    <name evidence="2" type="ORF">A9D12_05565</name>
</gene>
<protein>
    <recommendedName>
        <fullName evidence="4">DUF481 domain-containing protein</fullName>
    </recommendedName>
</protein>
<dbReference type="STRING" id="1112.A9D12_05565"/>
<dbReference type="EMBL" id="CP016033">
    <property type="protein sequence ID" value="ANK12503.1"/>
    <property type="molecule type" value="Genomic_DNA"/>
</dbReference>
<evidence type="ECO:0000256" key="1">
    <source>
        <dbReference type="SAM" id="SignalP"/>
    </source>
</evidence>
<keyword evidence="1" id="KW-0732">Signal</keyword>
<dbReference type="KEGG" id="pns:A9D12_05565"/>
<evidence type="ECO:0000313" key="2">
    <source>
        <dbReference type="EMBL" id="ANK12503.1"/>
    </source>
</evidence>
<name>A0A192D1Y3_9SPHN</name>
<evidence type="ECO:0008006" key="4">
    <source>
        <dbReference type="Google" id="ProtNLM"/>
    </source>
</evidence>
<evidence type="ECO:0000313" key="3">
    <source>
        <dbReference type="Proteomes" id="UP000078263"/>
    </source>
</evidence>